<keyword evidence="1" id="KW-0732">Signal</keyword>
<sequence>MVSRRLDLFLVVMIVISILASSLTTEATRLLTEDDWLDKYERLLKHRLPRGPVPPSGPSLCHNALDPYKQSKFASTEDQSYCP</sequence>
<keyword evidence="3" id="KW-1185">Reference proteome</keyword>
<protein>
    <submittedName>
        <fullName evidence="2">Uncharacterized protein</fullName>
    </submittedName>
</protein>
<dbReference type="AlphaFoldDB" id="A0A2U1MF99"/>
<gene>
    <name evidence="2" type="ORF">CTI12_AA385640</name>
</gene>
<feature type="chain" id="PRO_5015750690" evidence="1">
    <location>
        <begin position="21"/>
        <end position="83"/>
    </location>
</feature>
<reference evidence="2 3" key="1">
    <citation type="journal article" date="2018" name="Mol. Plant">
        <title>The genome of Artemisia annua provides insight into the evolution of Asteraceae family and artemisinin biosynthesis.</title>
        <authorList>
            <person name="Shen Q."/>
            <person name="Zhang L."/>
            <person name="Liao Z."/>
            <person name="Wang S."/>
            <person name="Yan T."/>
            <person name="Shi P."/>
            <person name="Liu M."/>
            <person name="Fu X."/>
            <person name="Pan Q."/>
            <person name="Wang Y."/>
            <person name="Lv Z."/>
            <person name="Lu X."/>
            <person name="Zhang F."/>
            <person name="Jiang W."/>
            <person name="Ma Y."/>
            <person name="Chen M."/>
            <person name="Hao X."/>
            <person name="Li L."/>
            <person name="Tang Y."/>
            <person name="Lv G."/>
            <person name="Zhou Y."/>
            <person name="Sun X."/>
            <person name="Brodelius P.E."/>
            <person name="Rose J.K.C."/>
            <person name="Tang K."/>
        </authorList>
    </citation>
    <scope>NUCLEOTIDE SEQUENCE [LARGE SCALE GENOMIC DNA]</scope>
    <source>
        <strain evidence="3">cv. Huhao1</strain>
        <tissue evidence="2">Leaf</tissue>
    </source>
</reference>
<evidence type="ECO:0000313" key="3">
    <source>
        <dbReference type="Proteomes" id="UP000245207"/>
    </source>
</evidence>
<dbReference type="OrthoDB" id="1722681at2759"/>
<evidence type="ECO:0000313" key="2">
    <source>
        <dbReference type="EMBL" id="PWA59908.1"/>
    </source>
</evidence>
<proteinExistence type="predicted"/>
<accession>A0A2U1MF99</accession>
<dbReference type="EMBL" id="PKPP01005495">
    <property type="protein sequence ID" value="PWA59908.1"/>
    <property type="molecule type" value="Genomic_DNA"/>
</dbReference>
<feature type="signal peptide" evidence="1">
    <location>
        <begin position="1"/>
        <end position="20"/>
    </location>
</feature>
<organism evidence="2 3">
    <name type="scientific">Artemisia annua</name>
    <name type="common">Sweet wormwood</name>
    <dbReference type="NCBI Taxonomy" id="35608"/>
    <lineage>
        <taxon>Eukaryota</taxon>
        <taxon>Viridiplantae</taxon>
        <taxon>Streptophyta</taxon>
        <taxon>Embryophyta</taxon>
        <taxon>Tracheophyta</taxon>
        <taxon>Spermatophyta</taxon>
        <taxon>Magnoliopsida</taxon>
        <taxon>eudicotyledons</taxon>
        <taxon>Gunneridae</taxon>
        <taxon>Pentapetalae</taxon>
        <taxon>asterids</taxon>
        <taxon>campanulids</taxon>
        <taxon>Asterales</taxon>
        <taxon>Asteraceae</taxon>
        <taxon>Asteroideae</taxon>
        <taxon>Anthemideae</taxon>
        <taxon>Artemisiinae</taxon>
        <taxon>Artemisia</taxon>
    </lineage>
</organism>
<dbReference type="Proteomes" id="UP000245207">
    <property type="component" value="Unassembled WGS sequence"/>
</dbReference>
<name>A0A2U1MF99_ARTAN</name>
<comment type="caution">
    <text evidence="2">The sequence shown here is derived from an EMBL/GenBank/DDBJ whole genome shotgun (WGS) entry which is preliminary data.</text>
</comment>
<evidence type="ECO:0000256" key="1">
    <source>
        <dbReference type="SAM" id="SignalP"/>
    </source>
</evidence>